<comment type="similarity">
    <text evidence="1">Belongs to the IST1 family.</text>
</comment>
<dbReference type="Pfam" id="PF03398">
    <property type="entry name" value="Ist1"/>
    <property type="match status" value="1"/>
</dbReference>
<feature type="non-terminal residue" evidence="3">
    <location>
        <position position="141"/>
    </location>
</feature>
<dbReference type="PANTHER" id="PTHR12161">
    <property type="entry name" value="IST1 FAMILY MEMBER"/>
    <property type="match status" value="1"/>
</dbReference>
<proteinExistence type="inferred from homology"/>
<name>A0A392NIA8_9FABA</name>
<comment type="caution">
    <text evidence="3">The sequence shown here is derived from an EMBL/GenBank/DDBJ whole genome shotgun (WGS) entry which is preliminary data.</text>
</comment>
<dbReference type="InterPro" id="IPR042277">
    <property type="entry name" value="IST1-like"/>
</dbReference>
<dbReference type="InterPro" id="IPR005061">
    <property type="entry name" value="Ist1"/>
</dbReference>
<keyword evidence="2" id="KW-0175">Coiled coil</keyword>
<dbReference type="EMBL" id="LXQA010040643">
    <property type="protein sequence ID" value="MCH99560.1"/>
    <property type="molecule type" value="Genomic_DNA"/>
</dbReference>
<protein>
    <submittedName>
        <fullName evidence="3">Regulator of Vps4 activity in the MVB pathway protein</fullName>
    </submittedName>
</protein>
<dbReference type="GO" id="GO:0015031">
    <property type="term" value="P:protein transport"/>
    <property type="evidence" value="ECO:0007669"/>
    <property type="project" value="InterPro"/>
</dbReference>
<reference evidence="3 4" key="1">
    <citation type="journal article" date="2018" name="Front. Plant Sci.">
        <title>Red Clover (Trifolium pratense) and Zigzag Clover (T. medium) - A Picture of Genomic Similarities and Differences.</title>
        <authorList>
            <person name="Dluhosova J."/>
            <person name="Istvanek J."/>
            <person name="Nedelnik J."/>
            <person name="Repkova J."/>
        </authorList>
    </citation>
    <scope>NUCLEOTIDE SEQUENCE [LARGE SCALE GENOMIC DNA]</scope>
    <source>
        <strain evidence="4">cv. 10/8</strain>
        <tissue evidence="3">Leaf</tissue>
    </source>
</reference>
<evidence type="ECO:0000256" key="2">
    <source>
        <dbReference type="SAM" id="Coils"/>
    </source>
</evidence>
<dbReference type="AlphaFoldDB" id="A0A392NIA8"/>
<feature type="non-terminal residue" evidence="3">
    <location>
        <position position="1"/>
    </location>
</feature>
<sequence>KRLLKKIIVDAEKLIEKKNNNIKDIREKISKILWTPMEHGAHILIAGIVDQKNLISVLQYVIYFAGQIAGRLLLIESQRELHPELKEAVASLCYIAPWYNELPALDKLKSQFSKKYGKKYGTKFMVNATKSEKADLGVNEQ</sequence>
<dbReference type="PANTHER" id="PTHR12161:SF5">
    <property type="entry name" value="IST1 HOMOLOG"/>
    <property type="match status" value="1"/>
</dbReference>
<organism evidence="3 4">
    <name type="scientific">Trifolium medium</name>
    <dbReference type="NCBI Taxonomy" id="97028"/>
    <lineage>
        <taxon>Eukaryota</taxon>
        <taxon>Viridiplantae</taxon>
        <taxon>Streptophyta</taxon>
        <taxon>Embryophyta</taxon>
        <taxon>Tracheophyta</taxon>
        <taxon>Spermatophyta</taxon>
        <taxon>Magnoliopsida</taxon>
        <taxon>eudicotyledons</taxon>
        <taxon>Gunneridae</taxon>
        <taxon>Pentapetalae</taxon>
        <taxon>rosids</taxon>
        <taxon>fabids</taxon>
        <taxon>Fabales</taxon>
        <taxon>Fabaceae</taxon>
        <taxon>Papilionoideae</taxon>
        <taxon>50 kb inversion clade</taxon>
        <taxon>NPAAA clade</taxon>
        <taxon>Hologalegina</taxon>
        <taxon>IRL clade</taxon>
        <taxon>Trifolieae</taxon>
        <taxon>Trifolium</taxon>
    </lineage>
</organism>
<keyword evidence="4" id="KW-1185">Reference proteome</keyword>
<dbReference type="Proteomes" id="UP000265520">
    <property type="component" value="Unassembled WGS sequence"/>
</dbReference>
<accession>A0A392NIA8</accession>
<evidence type="ECO:0000313" key="4">
    <source>
        <dbReference type="Proteomes" id="UP000265520"/>
    </source>
</evidence>
<evidence type="ECO:0000256" key="1">
    <source>
        <dbReference type="ARBA" id="ARBA00005536"/>
    </source>
</evidence>
<dbReference type="Gene3D" id="1.20.1260.60">
    <property type="entry name" value="Vacuolar protein sorting-associated protein Ist1"/>
    <property type="match status" value="1"/>
</dbReference>
<feature type="coiled-coil region" evidence="2">
    <location>
        <begin position="1"/>
        <end position="28"/>
    </location>
</feature>
<evidence type="ECO:0000313" key="3">
    <source>
        <dbReference type="EMBL" id="MCH99560.1"/>
    </source>
</evidence>